<dbReference type="Proteomes" id="UP001362311">
    <property type="component" value="Unassembled WGS sequence"/>
</dbReference>
<comment type="caution">
    <text evidence="1">The sequence shown here is derived from an EMBL/GenBank/DDBJ whole genome shotgun (WGS) entry which is preliminary data.</text>
</comment>
<reference evidence="1 2" key="1">
    <citation type="submission" date="2024-03" db="EMBL/GenBank/DDBJ databases">
        <title>Reference genomes for the five species model microbial community.</title>
        <authorList>
            <person name="Padfield D."/>
        </authorList>
    </citation>
    <scope>NUCLEOTIDE SEQUENCE [LARGE SCALE GENOMIC DNA]</scope>
    <source>
        <strain evidence="1 2">AB1</strain>
    </source>
</reference>
<evidence type="ECO:0008006" key="3">
    <source>
        <dbReference type="Google" id="ProtNLM"/>
    </source>
</evidence>
<evidence type="ECO:0000313" key="2">
    <source>
        <dbReference type="Proteomes" id="UP001362311"/>
    </source>
</evidence>
<dbReference type="EMBL" id="JBBHKQ010000002">
    <property type="protein sequence ID" value="MEJ5902437.1"/>
    <property type="molecule type" value="Genomic_DNA"/>
</dbReference>
<sequence>MKIDAVLFSEMTPDLSWEDEFNAWYDTHHIPIRMNAPGFVGAQRYQNTETGGYLAVYDMRSPGALKTSEYTEIKANPSEQTAWMLKNVKGFTRHTGKLLSWQLQQGISDAQFLASPFLYAVMFTVPESREREFNDWYVQDHVPHLLNCDAWLGCRRYRIVDGHPERYTHLALHHLQDLSALESPAREVARKTPWRNELAKEPWFKGQYLVFARHGERFNAADSHPSAA</sequence>
<protein>
    <recommendedName>
        <fullName evidence="3">EthD domain-containing protein</fullName>
    </recommendedName>
</protein>
<organism evidence="1 2">
    <name type="scientific">Ochrobactrum teleogrylli</name>
    <dbReference type="NCBI Taxonomy" id="2479765"/>
    <lineage>
        <taxon>Bacteria</taxon>
        <taxon>Pseudomonadati</taxon>
        <taxon>Pseudomonadota</taxon>
        <taxon>Alphaproteobacteria</taxon>
        <taxon>Hyphomicrobiales</taxon>
        <taxon>Brucellaceae</taxon>
        <taxon>Brucella/Ochrobactrum group</taxon>
        <taxon>Ochrobactrum</taxon>
    </lineage>
</organism>
<name>A0ABD5K0C9_9HYPH</name>
<accession>A0ABD5K0C9</accession>
<dbReference type="SUPFAM" id="SSF54909">
    <property type="entry name" value="Dimeric alpha+beta barrel"/>
    <property type="match status" value="2"/>
</dbReference>
<dbReference type="AlphaFoldDB" id="A0ABD5K0C9"/>
<dbReference type="RefSeq" id="WP_339441743.1">
    <property type="nucleotide sequence ID" value="NZ_JBBHKQ010000002.1"/>
</dbReference>
<gene>
    <name evidence="1" type="ORF">WIX40_20265</name>
</gene>
<dbReference type="InterPro" id="IPR011008">
    <property type="entry name" value="Dimeric_a/b-barrel"/>
</dbReference>
<evidence type="ECO:0000313" key="1">
    <source>
        <dbReference type="EMBL" id="MEJ5902437.1"/>
    </source>
</evidence>
<proteinExistence type="predicted"/>